<name>A0A9D3W338_9ROSI</name>
<organism evidence="3 4">
    <name type="scientific">Gossypium stocksii</name>
    <dbReference type="NCBI Taxonomy" id="47602"/>
    <lineage>
        <taxon>Eukaryota</taxon>
        <taxon>Viridiplantae</taxon>
        <taxon>Streptophyta</taxon>
        <taxon>Embryophyta</taxon>
        <taxon>Tracheophyta</taxon>
        <taxon>Spermatophyta</taxon>
        <taxon>Magnoliopsida</taxon>
        <taxon>eudicotyledons</taxon>
        <taxon>Gunneridae</taxon>
        <taxon>Pentapetalae</taxon>
        <taxon>rosids</taxon>
        <taxon>malvids</taxon>
        <taxon>Malvales</taxon>
        <taxon>Malvaceae</taxon>
        <taxon>Malvoideae</taxon>
        <taxon>Gossypium</taxon>
    </lineage>
</organism>
<feature type="region of interest" description="Disordered" evidence="1">
    <location>
        <begin position="1"/>
        <end position="30"/>
    </location>
</feature>
<dbReference type="AlphaFoldDB" id="A0A9D3W338"/>
<protein>
    <recommendedName>
        <fullName evidence="2">Transposase MuDR plant domain-containing protein</fullName>
    </recommendedName>
</protein>
<sequence length="168" mass="19531">MARHSLVDNTEGEENEEVKEDEKIDNDPIEEVGSDGAEVTRLGIKFNSKDAFVAAVKWYNIQLGVNFTVTCSWYNKYKANYTMLATGCPWKIMASVRKKPSFWTIQKFTTSHTCVVAVPVLITHVRNEFNYIVSYHKACLAKQKTLENMHNRWEKSYNELWQWCQVPE</sequence>
<reference evidence="3 4" key="1">
    <citation type="journal article" date="2021" name="Plant Biotechnol. J.">
        <title>Multi-omics assisted identification of the key and species-specific regulatory components of drought-tolerant mechanisms in Gossypium stocksii.</title>
        <authorList>
            <person name="Yu D."/>
            <person name="Ke L."/>
            <person name="Zhang D."/>
            <person name="Wu Y."/>
            <person name="Sun Y."/>
            <person name="Mei J."/>
            <person name="Sun J."/>
            <person name="Sun Y."/>
        </authorList>
    </citation>
    <scope>NUCLEOTIDE SEQUENCE [LARGE SCALE GENOMIC DNA]</scope>
    <source>
        <strain evidence="4">cv. E1</strain>
        <tissue evidence="3">Leaf</tissue>
    </source>
</reference>
<dbReference type="Proteomes" id="UP000828251">
    <property type="component" value="Unassembled WGS sequence"/>
</dbReference>
<accession>A0A9D3W338</accession>
<evidence type="ECO:0000313" key="3">
    <source>
        <dbReference type="EMBL" id="KAH1108071.1"/>
    </source>
</evidence>
<evidence type="ECO:0000259" key="2">
    <source>
        <dbReference type="Pfam" id="PF03108"/>
    </source>
</evidence>
<dbReference type="Pfam" id="PF03108">
    <property type="entry name" value="DBD_Tnp_Mut"/>
    <property type="match status" value="1"/>
</dbReference>
<feature type="compositionally biased region" description="Acidic residues" evidence="1">
    <location>
        <begin position="10"/>
        <end position="19"/>
    </location>
</feature>
<dbReference type="InterPro" id="IPR004332">
    <property type="entry name" value="Transposase_MuDR"/>
</dbReference>
<feature type="domain" description="Transposase MuDR plant" evidence="2">
    <location>
        <begin position="40"/>
        <end position="99"/>
    </location>
</feature>
<evidence type="ECO:0000313" key="4">
    <source>
        <dbReference type="Proteomes" id="UP000828251"/>
    </source>
</evidence>
<comment type="caution">
    <text evidence="3">The sequence shown here is derived from an EMBL/GenBank/DDBJ whole genome shotgun (WGS) entry which is preliminary data.</text>
</comment>
<keyword evidence="4" id="KW-1185">Reference proteome</keyword>
<gene>
    <name evidence="3" type="ORF">J1N35_011839</name>
</gene>
<dbReference type="EMBL" id="JAIQCV010000004">
    <property type="protein sequence ID" value="KAH1108071.1"/>
    <property type="molecule type" value="Genomic_DNA"/>
</dbReference>
<proteinExistence type="predicted"/>
<evidence type="ECO:0000256" key="1">
    <source>
        <dbReference type="SAM" id="MobiDB-lite"/>
    </source>
</evidence>